<evidence type="ECO:0000313" key="2">
    <source>
        <dbReference type="EMBL" id="KAG5173922.1"/>
    </source>
</evidence>
<dbReference type="AlphaFoldDB" id="A0A8H7Y7L0"/>
<reference evidence="2" key="1">
    <citation type="submission" date="2021-02" db="EMBL/GenBank/DDBJ databases">
        <title>Psilocybe cubensis genome.</title>
        <authorList>
            <person name="Mckernan K.J."/>
            <person name="Crawford S."/>
            <person name="Trippe A."/>
            <person name="Kane L.T."/>
            <person name="Mclaughlin S."/>
        </authorList>
    </citation>
    <scope>NUCLEOTIDE SEQUENCE [LARGE SCALE GENOMIC DNA]</scope>
    <source>
        <strain evidence="2">MGC-MH-2018</strain>
    </source>
</reference>
<feature type="compositionally biased region" description="Polar residues" evidence="1">
    <location>
        <begin position="10"/>
        <end position="27"/>
    </location>
</feature>
<name>A0A8H7Y7L0_PSICU</name>
<evidence type="ECO:0000256" key="1">
    <source>
        <dbReference type="SAM" id="MobiDB-lite"/>
    </source>
</evidence>
<comment type="caution">
    <text evidence="2">The sequence shown here is derived from an EMBL/GenBank/DDBJ whole genome shotgun (WGS) entry which is preliminary data.</text>
</comment>
<dbReference type="EMBL" id="JAFIQS010000001">
    <property type="protein sequence ID" value="KAG5173922.1"/>
    <property type="molecule type" value="Genomic_DNA"/>
</dbReference>
<gene>
    <name evidence="2" type="ORF">JR316_000580</name>
</gene>
<feature type="region of interest" description="Disordered" evidence="1">
    <location>
        <begin position="1"/>
        <end position="53"/>
    </location>
</feature>
<organism evidence="2">
    <name type="scientific">Psilocybe cubensis</name>
    <name type="common">Psychedelic mushroom</name>
    <name type="synonym">Stropharia cubensis</name>
    <dbReference type="NCBI Taxonomy" id="181762"/>
    <lineage>
        <taxon>Eukaryota</taxon>
        <taxon>Fungi</taxon>
        <taxon>Dikarya</taxon>
        <taxon>Basidiomycota</taxon>
        <taxon>Agaricomycotina</taxon>
        <taxon>Agaricomycetes</taxon>
        <taxon>Agaricomycetidae</taxon>
        <taxon>Agaricales</taxon>
        <taxon>Agaricineae</taxon>
        <taxon>Strophariaceae</taxon>
        <taxon>Psilocybe</taxon>
    </lineage>
</organism>
<proteinExistence type="predicted"/>
<accession>A0A8H7Y7L0</accession>
<sequence>MILKEEQDSTHGTSELSSTEDSPTNSIKIFDSESENSSTTHSSLRVENPLPPVPLPALNPPRYSILQQQRQLPLPQSVRYTFMPQTNPANSMIMKPMDNHNLPSFYISINLNCFVGFSCITTIRKEGWHGEIIGDFELNVHGKRKHGTVSLFGYERILDDVFGVTSKVFRAGTYHWYGQNRFGNSKTTSNLRWEEFSAEDSPYTTLSVMTL</sequence>
<dbReference type="OrthoDB" id="3174721at2759"/>
<protein>
    <submittedName>
        <fullName evidence="2">Uncharacterized protein</fullName>
    </submittedName>
</protein>